<proteinExistence type="inferred from homology"/>
<comment type="subunit">
    <text evidence="2">Homodimer.</text>
</comment>
<dbReference type="NCBIfam" id="TIGR01392">
    <property type="entry name" value="homoserO_Ac_trn"/>
    <property type="match status" value="1"/>
</dbReference>
<comment type="caution">
    <text evidence="2">Lacks conserved residue(s) required for the propagation of feature annotation.</text>
</comment>
<comment type="function">
    <text evidence="2">Transfers an acetyl group from acetyl-CoA to L-homoserine, forming acetyl-L-homoserine.</text>
</comment>
<dbReference type="PANTHER" id="PTHR32268">
    <property type="entry name" value="HOMOSERINE O-ACETYLTRANSFERASE"/>
    <property type="match status" value="1"/>
</dbReference>
<keyword evidence="2" id="KW-0963">Cytoplasm</keyword>
<feature type="active site" evidence="2 3">
    <location>
        <position position="297"/>
    </location>
</feature>
<dbReference type="EC" id="2.3.1.31" evidence="2"/>
<name>A0A1I0S5K8_9BACT</name>
<dbReference type="Gene3D" id="3.40.50.1820">
    <property type="entry name" value="alpha/beta hydrolase"/>
    <property type="match status" value="1"/>
</dbReference>
<dbReference type="GO" id="GO:0009092">
    <property type="term" value="P:homoserine metabolic process"/>
    <property type="evidence" value="ECO:0007669"/>
    <property type="project" value="TreeGrafter"/>
</dbReference>
<evidence type="ECO:0000256" key="2">
    <source>
        <dbReference type="HAMAP-Rule" id="MF_00296"/>
    </source>
</evidence>
<sequence length="346" mass="38866">MRKFEEALSAKVFHSQAAFRLESGEVLPGLHIAYHTYGTMKEDGSNVVWVCHALTANSDAADWWTGLIGPDKAIDPSRHFIVCANIIGSCYGSSGPHTTNPDTDRPWYHQFPAVTIRDMVQAHILLRRHLQIPHIHLLIGGSMGGYQALEWSLLEPSVTDRLFLLCTGAAESAWGIAIHTAQRLAIEADYTWQDETHSAGSRGLKAARAIGMITYRNYQTFVRAQSDEDKEKTDHFRASSYINYQGDKLVKRFNAQSYWLLTKAMDSHNIARGRHEDITTTLSHIQQPTLLIGISSDILCPPEEQQLMAAHLPHATYHEIDSSYGHDGFLIEFEKIGKILREWMAG</sequence>
<comment type="pathway">
    <text evidence="2">Amino-acid biosynthesis; L-methionine biosynthesis via de novo pathway; O-acetyl-L-homoserine from L-homoserine: step 1/1.</text>
</comment>
<dbReference type="InterPro" id="IPR029058">
    <property type="entry name" value="AB_hydrolase_fold"/>
</dbReference>
<keyword evidence="2" id="KW-0012">Acyltransferase</keyword>
<protein>
    <recommendedName>
        <fullName evidence="2">Homoserine O-acetyltransferase</fullName>
        <shortName evidence="2">HAT</shortName>
        <ecNumber evidence="2">2.3.1.31</ecNumber>
    </recommendedName>
    <alternativeName>
        <fullName evidence="2">Homoserine transacetylase</fullName>
        <shortName evidence="2">HTA</shortName>
    </alternativeName>
</protein>
<reference evidence="6" key="1">
    <citation type="submission" date="2016-10" db="EMBL/GenBank/DDBJ databases">
        <authorList>
            <person name="Varghese N."/>
            <person name="Submissions S."/>
        </authorList>
    </citation>
    <scope>NUCLEOTIDE SEQUENCE [LARGE SCALE GENOMIC DNA]</scope>
    <source>
        <strain evidence="6">DSM 3695</strain>
    </source>
</reference>
<comment type="catalytic activity">
    <reaction evidence="2">
        <text>L-homoserine + acetyl-CoA = O-acetyl-L-homoserine + CoA</text>
        <dbReference type="Rhea" id="RHEA:13701"/>
        <dbReference type="ChEBI" id="CHEBI:57287"/>
        <dbReference type="ChEBI" id="CHEBI:57288"/>
        <dbReference type="ChEBI" id="CHEBI:57476"/>
        <dbReference type="ChEBI" id="CHEBI:57716"/>
        <dbReference type="EC" id="2.3.1.31"/>
    </reaction>
</comment>
<dbReference type="NCBIfam" id="NF001209">
    <property type="entry name" value="PRK00175.1"/>
    <property type="match status" value="1"/>
</dbReference>
<comment type="subcellular location">
    <subcellularLocation>
        <location evidence="2">Cytoplasm</location>
    </subcellularLocation>
</comment>
<evidence type="ECO:0000313" key="6">
    <source>
        <dbReference type="Proteomes" id="UP000199310"/>
    </source>
</evidence>
<comment type="similarity">
    <text evidence="2">Belongs to the AB hydrolase superfamily. MetX family.</text>
</comment>
<dbReference type="InterPro" id="IPR000073">
    <property type="entry name" value="AB_hydrolase_1"/>
</dbReference>
<dbReference type="GO" id="GO:0005737">
    <property type="term" value="C:cytoplasm"/>
    <property type="evidence" value="ECO:0007669"/>
    <property type="project" value="UniProtKB-SubCell"/>
</dbReference>
<keyword evidence="2" id="KW-0486">Methionine biosynthesis</keyword>
<accession>A0A1I0S5K8</accession>
<keyword evidence="6" id="KW-1185">Reference proteome</keyword>
<dbReference type="PIRSF" id="PIRSF000443">
    <property type="entry name" value="Homoser_Ac_trans"/>
    <property type="match status" value="1"/>
</dbReference>
<dbReference type="Proteomes" id="UP000199310">
    <property type="component" value="Unassembled WGS sequence"/>
</dbReference>
<gene>
    <name evidence="2" type="primary">metXA</name>
    <name evidence="5" type="ORF">SAMN04488122_3771</name>
</gene>
<feature type="binding site" evidence="2">
    <location>
        <position position="208"/>
    </location>
    <ligand>
        <name>substrate</name>
    </ligand>
</feature>
<feature type="active site" description="Nucleophile" evidence="2 3">
    <location>
        <position position="142"/>
    </location>
</feature>
<feature type="domain" description="AB hydrolase-1" evidence="4">
    <location>
        <begin position="47"/>
        <end position="330"/>
    </location>
</feature>
<evidence type="ECO:0000259" key="4">
    <source>
        <dbReference type="Pfam" id="PF00561"/>
    </source>
</evidence>
<dbReference type="EMBL" id="FOJG01000002">
    <property type="protein sequence ID" value="SEW50352.1"/>
    <property type="molecule type" value="Genomic_DNA"/>
</dbReference>
<dbReference type="Pfam" id="PF00561">
    <property type="entry name" value="Abhydrolase_1"/>
    <property type="match status" value="1"/>
</dbReference>
<evidence type="ECO:0000313" key="5">
    <source>
        <dbReference type="EMBL" id="SEW50352.1"/>
    </source>
</evidence>
<dbReference type="SUPFAM" id="SSF53474">
    <property type="entry name" value="alpha/beta-Hydrolases"/>
    <property type="match status" value="1"/>
</dbReference>
<evidence type="ECO:0000256" key="3">
    <source>
        <dbReference type="PIRSR" id="PIRSR000443-1"/>
    </source>
</evidence>
<dbReference type="RefSeq" id="WP_218150381.1">
    <property type="nucleotide sequence ID" value="NZ_FOJG01000002.1"/>
</dbReference>
<keyword evidence="2" id="KW-0028">Amino-acid biosynthesis</keyword>
<dbReference type="GO" id="GO:0009086">
    <property type="term" value="P:methionine biosynthetic process"/>
    <property type="evidence" value="ECO:0007669"/>
    <property type="project" value="UniProtKB-UniRule"/>
</dbReference>
<dbReference type="GO" id="GO:0004414">
    <property type="term" value="F:homoserine O-acetyltransferase activity"/>
    <property type="evidence" value="ECO:0007669"/>
    <property type="project" value="UniProtKB-UniRule"/>
</dbReference>
<dbReference type="UniPathway" id="UPA00051">
    <property type="reaction ID" value="UER00074"/>
</dbReference>
<keyword evidence="1 2" id="KW-0808">Transferase</keyword>
<evidence type="ECO:0000256" key="1">
    <source>
        <dbReference type="ARBA" id="ARBA00022679"/>
    </source>
</evidence>
<dbReference type="STRING" id="29529.SAMN04488122_3771"/>
<organism evidence="5 6">
    <name type="scientific">Chitinophaga arvensicola</name>
    <dbReference type="NCBI Taxonomy" id="29529"/>
    <lineage>
        <taxon>Bacteria</taxon>
        <taxon>Pseudomonadati</taxon>
        <taxon>Bacteroidota</taxon>
        <taxon>Chitinophagia</taxon>
        <taxon>Chitinophagales</taxon>
        <taxon>Chitinophagaceae</taxon>
        <taxon>Chitinophaga</taxon>
    </lineage>
</organism>
<feature type="active site" evidence="2 3">
    <location>
        <position position="326"/>
    </location>
</feature>
<dbReference type="PANTHER" id="PTHR32268:SF11">
    <property type="entry name" value="HOMOSERINE O-ACETYLTRANSFERASE"/>
    <property type="match status" value="1"/>
</dbReference>
<feature type="binding site" evidence="2">
    <location>
        <position position="327"/>
    </location>
    <ligand>
        <name>substrate</name>
    </ligand>
</feature>
<dbReference type="InterPro" id="IPR008220">
    <property type="entry name" value="HAT_MetX-like"/>
</dbReference>
<dbReference type="AlphaFoldDB" id="A0A1I0S5K8"/>
<dbReference type="HAMAP" id="MF_00296">
    <property type="entry name" value="MetX_acyltransf"/>
    <property type="match status" value="1"/>
</dbReference>